<accession>A0A010Z522</accession>
<dbReference type="EMBL" id="JFBT01000001">
    <property type="protein sequence ID" value="EXG82448.1"/>
    <property type="molecule type" value="Genomic_DNA"/>
</dbReference>
<reference evidence="5 6" key="1">
    <citation type="submission" date="2013-07" db="EMBL/GenBank/DDBJ databases">
        <authorList>
            <consortium name="DOE Joint Genome Institute"/>
            <person name="Eisen J."/>
            <person name="Huntemann M."/>
            <person name="Han J."/>
            <person name="Chen A."/>
            <person name="Kyrpides N."/>
            <person name="Mavromatis K."/>
            <person name="Markowitz V."/>
            <person name="Palaniappan K."/>
            <person name="Ivanova N."/>
            <person name="Schaumberg A."/>
            <person name="Pati A."/>
            <person name="Liolios K."/>
            <person name="Nordberg H.P."/>
            <person name="Cantor M.N."/>
            <person name="Hua S.X."/>
            <person name="Woyke T."/>
        </authorList>
    </citation>
    <scope>NUCLEOTIDE SEQUENCE [LARGE SCALE GENOMIC DNA]</scope>
    <source>
        <strain evidence="5 6">DSM 44712</strain>
    </source>
</reference>
<feature type="domain" description="CBS" evidence="4">
    <location>
        <begin position="10"/>
        <end position="66"/>
    </location>
</feature>
<dbReference type="Pfam" id="PF04972">
    <property type="entry name" value="BON"/>
    <property type="match status" value="1"/>
</dbReference>
<evidence type="ECO:0000259" key="4">
    <source>
        <dbReference type="PROSITE" id="PS51371"/>
    </source>
</evidence>
<dbReference type="InterPro" id="IPR007055">
    <property type="entry name" value="BON_dom"/>
</dbReference>
<name>A0A010Z522_9ACTN</name>
<dbReference type="Gene3D" id="3.10.580.10">
    <property type="entry name" value="CBS-domain"/>
    <property type="match status" value="2"/>
</dbReference>
<evidence type="ECO:0000313" key="5">
    <source>
        <dbReference type="EMBL" id="EXG82448.1"/>
    </source>
</evidence>
<organism evidence="5 6">
    <name type="scientific">Cryptosporangium arvum DSM 44712</name>
    <dbReference type="NCBI Taxonomy" id="927661"/>
    <lineage>
        <taxon>Bacteria</taxon>
        <taxon>Bacillati</taxon>
        <taxon>Actinomycetota</taxon>
        <taxon>Actinomycetes</taxon>
        <taxon>Cryptosporangiales</taxon>
        <taxon>Cryptosporangiaceae</taxon>
        <taxon>Cryptosporangium</taxon>
    </lineage>
</organism>
<keyword evidence="6" id="KW-1185">Reference proteome</keyword>
<evidence type="ECO:0000256" key="1">
    <source>
        <dbReference type="ARBA" id="ARBA00023122"/>
    </source>
</evidence>
<dbReference type="SUPFAM" id="SSF54631">
    <property type="entry name" value="CBS-domain pair"/>
    <property type="match status" value="1"/>
</dbReference>
<feature type="domain" description="BON" evidence="3">
    <location>
        <begin position="128"/>
        <end position="197"/>
    </location>
</feature>
<dbReference type="PROSITE" id="PS51371">
    <property type="entry name" value="CBS"/>
    <property type="match status" value="2"/>
</dbReference>
<proteinExistence type="predicted"/>
<feature type="domain" description="CBS" evidence="4">
    <location>
        <begin position="75"/>
        <end position="131"/>
    </location>
</feature>
<evidence type="ECO:0000313" key="6">
    <source>
        <dbReference type="Proteomes" id="UP000021053"/>
    </source>
</evidence>
<dbReference type="InterPro" id="IPR046342">
    <property type="entry name" value="CBS_dom_sf"/>
</dbReference>
<dbReference type="PATRIC" id="fig|927661.3.peg.3595"/>
<gene>
    <name evidence="5" type="ORF">CryarDRAFT_3633</name>
</gene>
<dbReference type="PROSITE" id="PS50914">
    <property type="entry name" value="BON"/>
    <property type="match status" value="1"/>
</dbReference>
<dbReference type="SMART" id="SM00116">
    <property type="entry name" value="CBS"/>
    <property type="match status" value="2"/>
</dbReference>
<dbReference type="HOGENOM" id="CLU_040681_1_1_11"/>
<evidence type="ECO:0000256" key="2">
    <source>
        <dbReference type="PROSITE-ProRule" id="PRU00703"/>
    </source>
</evidence>
<comment type="caution">
    <text evidence="5">The sequence shown here is derived from an EMBL/GenBank/DDBJ whole genome shotgun (WGS) entry which is preliminary data.</text>
</comment>
<dbReference type="AlphaFoldDB" id="A0A010Z522"/>
<dbReference type="PANTHER" id="PTHR43080:SF29">
    <property type="entry name" value="OS02G0818000 PROTEIN"/>
    <property type="match status" value="1"/>
</dbReference>
<protein>
    <submittedName>
        <fullName evidence="5">CBS-domain-containing membrane protein</fullName>
    </submittedName>
</protein>
<dbReference type="RefSeq" id="WP_035864303.1">
    <property type="nucleotide sequence ID" value="NZ_KK073874.1"/>
</dbReference>
<dbReference type="InterPro" id="IPR051257">
    <property type="entry name" value="Diverse_CBS-Domain"/>
</dbReference>
<evidence type="ECO:0000259" key="3">
    <source>
        <dbReference type="PROSITE" id="PS50914"/>
    </source>
</evidence>
<dbReference type="Proteomes" id="UP000021053">
    <property type="component" value="Unassembled WGS sequence"/>
</dbReference>
<dbReference type="Gene3D" id="3.30.1340.30">
    <property type="match status" value="1"/>
</dbReference>
<dbReference type="InterPro" id="IPR000644">
    <property type="entry name" value="CBS_dom"/>
</dbReference>
<keyword evidence="1 2" id="KW-0129">CBS domain</keyword>
<dbReference type="PANTHER" id="PTHR43080">
    <property type="entry name" value="CBS DOMAIN-CONTAINING PROTEIN CBSX3, MITOCHONDRIAL"/>
    <property type="match status" value="1"/>
</dbReference>
<dbReference type="Pfam" id="PF00571">
    <property type="entry name" value="CBS"/>
    <property type="match status" value="2"/>
</dbReference>
<sequence>MTRYTVRDVMSDEVATVVVDAPLATVATLLGRRRISGVPVLDGEDRVVGVVTVNDLLHTMTGHQDTADVRARDLMTAPAVTIDPDASIVEAAAKLEDTGVGRLPVVDRDGSLVGVVSRGDLVKVFTRPDEHILGEITEDVVADLLLIPPELLTITVTDGVVTLRGHLEKRSQATQLVALSRRVDGVARVVDELSHGTNDAGR</sequence>